<dbReference type="EMBL" id="CAJPEV010000005">
    <property type="protein sequence ID" value="CAG0878569.1"/>
    <property type="molecule type" value="Genomic_DNA"/>
</dbReference>
<keyword evidence="2 4" id="KW-0378">Hydrolase</keyword>
<accession>A0A7R8X3Y4</accession>
<dbReference type="PANTHER" id="PTHR43053:SF4">
    <property type="entry name" value="MYOGENESIS-REGULATING GLYCOSIDASE"/>
    <property type="match status" value="1"/>
</dbReference>
<reference evidence="8" key="1">
    <citation type="submission" date="2020-11" db="EMBL/GenBank/DDBJ databases">
        <authorList>
            <person name="Tran Van P."/>
        </authorList>
    </citation>
    <scope>NUCLEOTIDE SEQUENCE</scope>
</reference>
<evidence type="ECO:0000256" key="1">
    <source>
        <dbReference type="ARBA" id="ARBA00007806"/>
    </source>
</evidence>
<dbReference type="InterPro" id="IPR050985">
    <property type="entry name" value="Alpha-glycosidase_related"/>
</dbReference>
<evidence type="ECO:0000313" key="8">
    <source>
        <dbReference type="EMBL" id="CAD7240055.1"/>
    </source>
</evidence>
<evidence type="ECO:0000313" key="9">
    <source>
        <dbReference type="Proteomes" id="UP000677054"/>
    </source>
</evidence>
<keyword evidence="9" id="KW-1185">Reference proteome</keyword>
<gene>
    <name evidence="8" type="ORF">DSTB1V02_LOCUS92</name>
</gene>
<dbReference type="InterPro" id="IPR048395">
    <property type="entry name" value="Glyco_hydro_31_C"/>
</dbReference>
<feature type="domain" description="Glycosyl hydrolase family 31 C-terminal" evidence="7">
    <location>
        <begin position="543"/>
        <end position="627"/>
    </location>
</feature>
<proteinExistence type="inferred from homology"/>
<evidence type="ECO:0000256" key="2">
    <source>
        <dbReference type="ARBA" id="ARBA00022801"/>
    </source>
</evidence>
<organism evidence="8">
    <name type="scientific">Darwinula stevensoni</name>
    <dbReference type="NCBI Taxonomy" id="69355"/>
    <lineage>
        <taxon>Eukaryota</taxon>
        <taxon>Metazoa</taxon>
        <taxon>Ecdysozoa</taxon>
        <taxon>Arthropoda</taxon>
        <taxon>Crustacea</taxon>
        <taxon>Oligostraca</taxon>
        <taxon>Ostracoda</taxon>
        <taxon>Podocopa</taxon>
        <taxon>Podocopida</taxon>
        <taxon>Darwinulocopina</taxon>
        <taxon>Darwinuloidea</taxon>
        <taxon>Darwinulidae</taxon>
        <taxon>Darwinula</taxon>
    </lineage>
</organism>
<dbReference type="Pfam" id="PF21365">
    <property type="entry name" value="Glyco_hydro_31_3rd"/>
    <property type="match status" value="1"/>
</dbReference>
<dbReference type="SUPFAM" id="SSF51011">
    <property type="entry name" value="Glycosyl hydrolase domain"/>
    <property type="match status" value="1"/>
</dbReference>
<dbReference type="SUPFAM" id="SSF51445">
    <property type="entry name" value="(Trans)glycosidases"/>
    <property type="match status" value="1"/>
</dbReference>
<evidence type="ECO:0000256" key="5">
    <source>
        <dbReference type="SAM" id="SignalP"/>
    </source>
</evidence>
<feature type="signal peptide" evidence="5">
    <location>
        <begin position="1"/>
        <end position="16"/>
    </location>
</feature>
<dbReference type="InterPro" id="IPR000322">
    <property type="entry name" value="Glyco_hydro_31_TIM"/>
</dbReference>
<comment type="similarity">
    <text evidence="1 4">Belongs to the glycosyl hydrolase 31 family.</text>
</comment>
<dbReference type="CDD" id="cd06592">
    <property type="entry name" value="GH31_NET37"/>
    <property type="match status" value="1"/>
</dbReference>
<dbReference type="GO" id="GO:0005975">
    <property type="term" value="P:carbohydrate metabolic process"/>
    <property type="evidence" value="ECO:0007669"/>
    <property type="project" value="InterPro"/>
</dbReference>
<name>A0A7R8X3Y4_9CRUS</name>
<evidence type="ECO:0000256" key="4">
    <source>
        <dbReference type="RuleBase" id="RU361185"/>
    </source>
</evidence>
<keyword evidence="5" id="KW-0732">Signal</keyword>
<evidence type="ECO:0000259" key="7">
    <source>
        <dbReference type="Pfam" id="PF21365"/>
    </source>
</evidence>
<feature type="chain" id="PRO_5036402408" evidence="5">
    <location>
        <begin position="17"/>
        <end position="630"/>
    </location>
</feature>
<dbReference type="OrthoDB" id="10070917at2759"/>
<dbReference type="Proteomes" id="UP000677054">
    <property type="component" value="Unassembled WGS sequence"/>
</dbReference>
<evidence type="ECO:0000256" key="3">
    <source>
        <dbReference type="ARBA" id="ARBA00023295"/>
    </source>
</evidence>
<dbReference type="GO" id="GO:0004553">
    <property type="term" value="F:hydrolase activity, hydrolyzing O-glycosyl compounds"/>
    <property type="evidence" value="ECO:0007669"/>
    <property type="project" value="InterPro"/>
</dbReference>
<dbReference type="AlphaFoldDB" id="A0A7R8X3Y4"/>
<dbReference type="Gene3D" id="2.60.40.1180">
    <property type="entry name" value="Golgi alpha-mannosidase II"/>
    <property type="match status" value="1"/>
</dbReference>
<feature type="domain" description="Glycoside hydrolase family 31 TIM barrel" evidence="6">
    <location>
        <begin position="238"/>
        <end position="528"/>
    </location>
</feature>
<dbReference type="InterPro" id="IPR017853">
    <property type="entry name" value="GH"/>
</dbReference>
<dbReference type="Gene3D" id="3.20.20.80">
    <property type="entry name" value="Glycosidases"/>
    <property type="match status" value="1"/>
</dbReference>
<dbReference type="PANTHER" id="PTHR43053">
    <property type="entry name" value="GLYCOSIDASE FAMILY 31"/>
    <property type="match status" value="1"/>
</dbReference>
<keyword evidence="3 4" id="KW-0326">Glycosidase</keyword>
<protein>
    <submittedName>
        <fullName evidence="8">Uncharacterized protein</fullName>
    </submittedName>
</protein>
<evidence type="ECO:0000259" key="6">
    <source>
        <dbReference type="Pfam" id="PF01055"/>
    </source>
</evidence>
<dbReference type="InterPro" id="IPR013780">
    <property type="entry name" value="Glyco_hydro_b"/>
</dbReference>
<sequence>MLPWVFLLSLATSISAQRLSGQVGSAFFTTTNDHVAFRIDNEAGEMVLGGTLGLLVGDMSTAMECSDGDLCFSFANGQRLIATAEDHCVRIDWEDDTPADEYKDCFQIENGNHWYGGGGQRYQPWPIEKRNVTNAPFVAQDMLGMGEYGGVLEEYWLSTRGASLHVDKQVPLFFSIDTSTLCFQARVAFPFRGDEARLGYFVCSGTDMLALHNANIDKFLPKPSGIPDELMFRYPIWSTWARYKTVINQTIVMQFSQEILDNEYPNSQLEIDDKWEPCYGDYYFDPVKFPDPATMVQELKDAGFRVTLWIHPFSNNWCDSFDEHPQYFIKDSAGDVGLTTWWAGILAGTLDPTNPATVQWFFDTLNALRDTVGIDNFKFDAGETNWLPLDFVIDVEESLIPDGYTKAYVEMVAPFGPMLEVRVGRATQEKPFWVRMIDKNSVWTGDIAGFDTLIPTLLQFGLIGYPFVLPDMVGGNAYSGDEADKELFIRWLQVNVFMPTIQFSLTPWDYDEETIEICRQMVELHATYADTMIALAREATTTGHPINRPLWWVDPTDPETFTIDSEFLLGDDILVAPVVEQGKVTRDIYLPVGQWQDEADPEHPTYSGPMWLTDYPAPLNVLPYFTRMSP</sequence>
<dbReference type="EMBL" id="LR899522">
    <property type="protein sequence ID" value="CAD7240055.1"/>
    <property type="molecule type" value="Genomic_DNA"/>
</dbReference>
<dbReference type="Pfam" id="PF01055">
    <property type="entry name" value="Glyco_hydro_31_2nd"/>
    <property type="match status" value="1"/>
</dbReference>